<name>A0A847S7H9_9BACT</name>
<dbReference type="Pfam" id="PF00578">
    <property type="entry name" value="AhpC-TSA"/>
    <property type="match status" value="1"/>
</dbReference>
<dbReference type="InterPro" id="IPR013766">
    <property type="entry name" value="Thioredoxin_domain"/>
</dbReference>
<dbReference type="PROSITE" id="PS51352">
    <property type="entry name" value="THIOREDOXIN_2"/>
    <property type="match status" value="1"/>
</dbReference>
<reference evidence="7 8" key="1">
    <citation type="submission" date="2020-04" db="EMBL/GenBank/DDBJ databases">
        <authorList>
            <person name="Yin C."/>
        </authorList>
    </citation>
    <scope>NUCLEOTIDE SEQUENCE [LARGE SCALE GENOMIC DNA]</scope>
    <source>
        <strain evidence="7 8">Ae27</strain>
    </source>
</reference>
<accession>A0A847S7H9</accession>
<dbReference type="InterPro" id="IPR025380">
    <property type="entry name" value="DUF4369"/>
</dbReference>
<keyword evidence="8" id="KW-1185">Reference proteome</keyword>
<feature type="signal peptide" evidence="5">
    <location>
        <begin position="1"/>
        <end position="20"/>
    </location>
</feature>
<organism evidence="7 8">
    <name type="scientific">Chitinophaga varians</name>
    <dbReference type="NCBI Taxonomy" id="2202339"/>
    <lineage>
        <taxon>Bacteria</taxon>
        <taxon>Pseudomonadati</taxon>
        <taxon>Bacteroidota</taxon>
        <taxon>Chitinophagia</taxon>
        <taxon>Chitinophagales</taxon>
        <taxon>Chitinophagaceae</taxon>
        <taxon>Chitinophaga</taxon>
    </lineage>
</organism>
<protein>
    <submittedName>
        <fullName evidence="7">AhpC/TSA family protein</fullName>
    </submittedName>
</protein>
<keyword evidence="4" id="KW-0676">Redox-active center</keyword>
<dbReference type="GO" id="GO:0017004">
    <property type="term" value="P:cytochrome complex assembly"/>
    <property type="evidence" value="ECO:0007669"/>
    <property type="project" value="UniProtKB-KW"/>
</dbReference>
<sequence length="380" mass="42329">MKVAKIWIAVALGIPVCSVAQQSYTIKGSVSNIKTPAKVFLTYKVNGERKIDSVVMKHGKFIFKGSVGAPKEAHLVLDRGNQQQDPTTRPVQDILPFFIEDRAITIVAKDSIKNAVISGSPTNDDNVKVNAMLKPYYDKYDLLNKEFNAQPVEKQKDKAYVATLDSRANDIQAEIISVKRKYVKANPDKYMALMALNSTLPPAFDAVAAEKDFNELTPAIRKSDLGLELEARIAKVKKTQDGEPAPDFTQTDVNGKPVKLSDFRGKYVLLDFWASWCGPCRRENPNVVKAYNAYKDKGFTVLGVSLDKPADKDKWLQAIEKDGLTWTQVSDLKAWENEAAKLYEVNAIPMNFLIDPNGKIVAKYLRGAALEETLKKVLTK</sequence>
<dbReference type="Gene3D" id="3.40.30.10">
    <property type="entry name" value="Glutaredoxin"/>
    <property type="match status" value="1"/>
</dbReference>
<keyword evidence="5" id="KW-0732">Signal</keyword>
<dbReference type="PANTHER" id="PTHR42852:SF6">
    <property type="entry name" value="THIOL:DISULFIDE INTERCHANGE PROTEIN DSBE"/>
    <property type="match status" value="1"/>
</dbReference>
<feature type="chain" id="PRO_5032634135" evidence="5">
    <location>
        <begin position="21"/>
        <end position="380"/>
    </location>
</feature>
<dbReference type="InterPro" id="IPR036249">
    <property type="entry name" value="Thioredoxin-like_sf"/>
</dbReference>
<dbReference type="InterPro" id="IPR000866">
    <property type="entry name" value="AhpC/TSA"/>
</dbReference>
<dbReference type="Pfam" id="PF14289">
    <property type="entry name" value="DUF4369"/>
    <property type="match status" value="1"/>
</dbReference>
<dbReference type="AlphaFoldDB" id="A0A847S7H9"/>
<dbReference type="InterPro" id="IPR017937">
    <property type="entry name" value="Thioredoxin_CS"/>
</dbReference>
<dbReference type="CDD" id="cd02966">
    <property type="entry name" value="TlpA_like_family"/>
    <property type="match status" value="1"/>
</dbReference>
<dbReference type="SUPFAM" id="SSF52833">
    <property type="entry name" value="Thioredoxin-like"/>
    <property type="match status" value="1"/>
</dbReference>
<proteinExistence type="predicted"/>
<dbReference type="InterPro" id="IPR050553">
    <property type="entry name" value="Thioredoxin_ResA/DsbE_sf"/>
</dbReference>
<evidence type="ECO:0000256" key="5">
    <source>
        <dbReference type="SAM" id="SignalP"/>
    </source>
</evidence>
<dbReference type="GO" id="GO:0016491">
    <property type="term" value="F:oxidoreductase activity"/>
    <property type="evidence" value="ECO:0007669"/>
    <property type="project" value="InterPro"/>
</dbReference>
<evidence type="ECO:0000313" key="7">
    <source>
        <dbReference type="EMBL" id="NLR67621.1"/>
    </source>
</evidence>
<keyword evidence="2" id="KW-0201">Cytochrome c-type biogenesis</keyword>
<dbReference type="RefSeq" id="WP_168873570.1">
    <property type="nucleotide sequence ID" value="NZ_JABAIA010000003.1"/>
</dbReference>
<dbReference type="Proteomes" id="UP000570474">
    <property type="component" value="Unassembled WGS sequence"/>
</dbReference>
<comment type="subcellular location">
    <subcellularLocation>
        <location evidence="1">Cell envelope</location>
    </subcellularLocation>
</comment>
<dbReference type="GO" id="GO:0030313">
    <property type="term" value="C:cell envelope"/>
    <property type="evidence" value="ECO:0007669"/>
    <property type="project" value="UniProtKB-SubCell"/>
</dbReference>
<feature type="domain" description="Thioredoxin" evidence="6">
    <location>
        <begin position="239"/>
        <end position="380"/>
    </location>
</feature>
<evidence type="ECO:0000256" key="1">
    <source>
        <dbReference type="ARBA" id="ARBA00004196"/>
    </source>
</evidence>
<gene>
    <name evidence="7" type="ORF">HGH92_25175</name>
</gene>
<dbReference type="GO" id="GO:0016209">
    <property type="term" value="F:antioxidant activity"/>
    <property type="evidence" value="ECO:0007669"/>
    <property type="project" value="InterPro"/>
</dbReference>
<keyword evidence="3" id="KW-1015">Disulfide bond</keyword>
<comment type="caution">
    <text evidence="7">The sequence shown here is derived from an EMBL/GenBank/DDBJ whole genome shotgun (WGS) entry which is preliminary data.</text>
</comment>
<dbReference type="PROSITE" id="PS00194">
    <property type="entry name" value="THIOREDOXIN_1"/>
    <property type="match status" value="1"/>
</dbReference>
<dbReference type="PANTHER" id="PTHR42852">
    <property type="entry name" value="THIOL:DISULFIDE INTERCHANGE PROTEIN DSBE"/>
    <property type="match status" value="1"/>
</dbReference>
<dbReference type="EMBL" id="JABAIA010000003">
    <property type="protein sequence ID" value="NLR67621.1"/>
    <property type="molecule type" value="Genomic_DNA"/>
</dbReference>
<evidence type="ECO:0000313" key="8">
    <source>
        <dbReference type="Proteomes" id="UP000570474"/>
    </source>
</evidence>
<evidence type="ECO:0000256" key="2">
    <source>
        <dbReference type="ARBA" id="ARBA00022748"/>
    </source>
</evidence>
<evidence type="ECO:0000259" key="6">
    <source>
        <dbReference type="PROSITE" id="PS51352"/>
    </source>
</evidence>
<evidence type="ECO:0000256" key="3">
    <source>
        <dbReference type="ARBA" id="ARBA00023157"/>
    </source>
</evidence>
<evidence type="ECO:0000256" key="4">
    <source>
        <dbReference type="ARBA" id="ARBA00023284"/>
    </source>
</evidence>